<comment type="similarity">
    <text evidence="3">Belongs to the HARBI1 family.</text>
</comment>
<comment type="caution">
    <text evidence="8">The sequence shown here is derived from an EMBL/GenBank/DDBJ whole genome shotgun (WGS) entry which is preliminary data.</text>
</comment>
<evidence type="ECO:0000256" key="3">
    <source>
        <dbReference type="ARBA" id="ARBA00006958"/>
    </source>
</evidence>
<feature type="non-terminal residue" evidence="8">
    <location>
        <position position="1"/>
    </location>
</feature>
<evidence type="ECO:0000313" key="8">
    <source>
        <dbReference type="EMBL" id="CAB4032764.1"/>
    </source>
</evidence>
<evidence type="ECO:0000256" key="4">
    <source>
        <dbReference type="ARBA" id="ARBA00022722"/>
    </source>
</evidence>
<dbReference type="PANTHER" id="PTHR22930">
    <property type="match status" value="1"/>
</dbReference>
<comment type="subcellular location">
    <subcellularLocation>
        <location evidence="2">Nucleus</location>
    </subcellularLocation>
</comment>
<keyword evidence="9" id="KW-1185">Reference proteome</keyword>
<dbReference type="InterPro" id="IPR027806">
    <property type="entry name" value="HARBI1_dom"/>
</dbReference>
<accession>A0A7D9JMN8</accession>
<name>A0A7D9JMN8_PARCT</name>
<dbReference type="EMBL" id="CACRXK020018679">
    <property type="protein sequence ID" value="CAB4032764.1"/>
    <property type="molecule type" value="Genomic_DNA"/>
</dbReference>
<evidence type="ECO:0000256" key="2">
    <source>
        <dbReference type="ARBA" id="ARBA00004123"/>
    </source>
</evidence>
<dbReference type="GO" id="GO:0016787">
    <property type="term" value="F:hydrolase activity"/>
    <property type="evidence" value="ECO:0007669"/>
    <property type="project" value="UniProtKB-KW"/>
</dbReference>
<evidence type="ECO:0000256" key="5">
    <source>
        <dbReference type="ARBA" id="ARBA00022723"/>
    </source>
</evidence>
<dbReference type="OrthoDB" id="5976893at2759"/>
<sequence length="327" mass="37458">AQLDPVIGPKLNSPNYRFLTTDKKLAVTLYYLKDTGSLWMTANTFGIHQSTVTKVITEVCSAINKLLGPTYIHLPRNKDEMRQKASEFELKFGMIQAIGCIDGTHVALKRPPDNSQDFFNYKQFFSLNIQAVCDSNGYFMDVECRWPGSVHDAKVFANSCICKNLNNGKLPITYLTVLPGHDAVPNYLIGDPAFPLTQFCLKEYQSCSNNGQVIFNNMLRSARNQVECAFGRLKARWRFLTRKVDLKFDSIPTVIYSCFVLHNYCERNKDCLIDKEEMTLQMQQHVRDEDSSPNMPDQVYSYNNSEGELVRSILTDYITHNLPDNYY</sequence>
<dbReference type="Proteomes" id="UP001152795">
    <property type="component" value="Unassembled WGS sequence"/>
</dbReference>
<dbReference type="PANTHER" id="PTHR22930:SF85">
    <property type="entry name" value="GH03217P-RELATED"/>
    <property type="match status" value="1"/>
</dbReference>
<keyword evidence="4" id="KW-0540">Nuclease</keyword>
<gene>
    <name evidence="8" type="ORF">PACLA_8A001752</name>
</gene>
<keyword evidence="7" id="KW-0539">Nucleus</keyword>
<dbReference type="Pfam" id="PF13359">
    <property type="entry name" value="DDE_Tnp_4"/>
    <property type="match status" value="1"/>
</dbReference>
<organism evidence="8 9">
    <name type="scientific">Paramuricea clavata</name>
    <name type="common">Red gorgonian</name>
    <name type="synonym">Violescent sea-whip</name>
    <dbReference type="NCBI Taxonomy" id="317549"/>
    <lineage>
        <taxon>Eukaryota</taxon>
        <taxon>Metazoa</taxon>
        <taxon>Cnidaria</taxon>
        <taxon>Anthozoa</taxon>
        <taxon>Octocorallia</taxon>
        <taxon>Malacalcyonacea</taxon>
        <taxon>Plexauridae</taxon>
        <taxon>Paramuricea</taxon>
    </lineage>
</organism>
<evidence type="ECO:0000313" key="9">
    <source>
        <dbReference type="Proteomes" id="UP001152795"/>
    </source>
</evidence>
<keyword evidence="6" id="KW-0378">Hydrolase</keyword>
<dbReference type="AlphaFoldDB" id="A0A7D9JMN8"/>
<evidence type="ECO:0000256" key="6">
    <source>
        <dbReference type="ARBA" id="ARBA00022801"/>
    </source>
</evidence>
<comment type="cofactor">
    <cofactor evidence="1">
        <name>a divalent metal cation</name>
        <dbReference type="ChEBI" id="CHEBI:60240"/>
    </cofactor>
</comment>
<dbReference type="GO" id="GO:0005634">
    <property type="term" value="C:nucleus"/>
    <property type="evidence" value="ECO:0007669"/>
    <property type="project" value="UniProtKB-SubCell"/>
</dbReference>
<protein>
    <submittedName>
        <fullName evidence="8">Uncharacterized protein</fullName>
    </submittedName>
</protein>
<evidence type="ECO:0000256" key="1">
    <source>
        <dbReference type="ARBA" id="ARBA00001968"/>
    </source>
</evidence>
<proteinExistence type="inferred from homology"/>
<reference evidence="8" key="1">
    <citation type="submission" date="2020-04" db="EMBL/GenBank/DDBJ databases">
        <authorList>
            <person name="Alioto T."/>
            <person name="Alioto T."/>
            <person name="Gomez Garrido J."/>
        </authorList>
    </citation>
    <scope>NUCLEOTIDE SEQUENCE</scope>
    <source>
        <strain evidence="8">A484AB</strain>
    </source>
</reference>
<dbReference type="InterPro" id="IPR045249">
    <property type="entry name" value="HARBI1-like"/>
</dbReference>
<dbReference type="GO" id="GO:0004518">
    <property type="term" value="F:nuclease activity"/>
    <property type="evidence" value="ECO:0007669"/>
    <property type="project" value="UniProtKB-KW"/>
</dbReference>
<evidence type="ECO:0000256" key="7">
    <source>
        <dbReference type="ARBA" id="ARBA00023242"/>
    </source>
</evidence>
<dbReference type="GO" id="GO:0046872">
    <property type="term" value="F:metal ion binding"/>
    <property type="evidence" value="ECO:0007669"/>
    <property type="project" value="UniProtKB-KW"/>
</dbReference>
<keyword evidence="5" id="KW-0479">Metal-binding</keyword>